<reference evidence="16 17" key="1">
    <citation type="submission" date="2016-11" db="EMBL/GenBank/DDBJ databases">
        <authorList>
            <person name="Jaros S."/>
            <person name="Januszkiewicz K."/>
            <person name="Wedrychowicz H."/>
        </authorList>
    </citation>
    <scope>NUCLEOTIDE SEQUENCE [LARGE SCALE GENOMIC DNA]</scope>
    <source>
        <strain evidence="16 17">DSM 16112</strain>
    </source>
</reference>
<evidence type="ECO:0000313" key="16">
    <source>
        <dbReference type="EMBL" id="SHF46198.1"/>
    </source>
</evidence>
<evidence type="ECO:0000256" key="3">
    <source>
        <dbReference type="ARBA" id="ARBA00005215"/>
    </source>
</evidence>
<dbReference type="STRING" id="1122156.SAMN02745117_02001"/>
<feature type="binding site" evidence="12">
    <location>
        <position position="152"/>
    </location>
    <ligand>
        <name>substrate</name>
    </ligand>
</feature>
<dbReference type="GO" id="GO:0006096">
    <property type="term" value="P:glycolytic process"/>
    <property type="evidence" value="ECO:0007669"/>
    <property type="project" value="UniProtKB-UniRule"/>
</dbReference>
<dbReference type="GO" id="GO:0005524">
    <property type="term" value="F:ATP binding"/>
    <property type="evidence" value="ECO:0007669"/>
    <property type="project" value="UniProtKB-KW"/>
</dbReference>
<comment type="subcellular location">
    <subcellularLocation>
        <location evidence="2 12">Cytoplasm</location>
    </subcellularLocation>
</comment>
<comment type="pathway">
    <text evidence="3">Carbohydrate biosynthesis; Calvin cycle.</text>
</comment>
<dbReference type="Gene3D" id="3.40.50.1260">
    <property type="entry name" value="Phosphoglycerate kinase, N-terminal domain"/>
    <property type="match status" value="2"/>
</dbReference>
<evidence type="ECO:0000256" key="4">
    <source>
        <dbReference type="ARBA" id="ARBA00008982"/>
    </source>
</evidence>
<dbReference type="InterPro" id="IPR015911">
    <property type="entry name" value="Phosphoglycerate_kinase_CS"/>
</dbReference>
<dbReference type="PROSITE" id="PS00111">
    <property type="entry name" value="PGLYCERATE_KINASE"/>
    <property type="match status" value="1"/>
</dbReference>
<dbReference type="Proteomes" id="UP000184327">
    <property type="component" value="Unassembled WGS sequence"/>
</dbReference>
<gene>
    <name evidence="12" type="primary">pgk</name>
    <name evidence="16" type="ORF">SAMN02745117_02001</name>
</gene>
<dbReference type="InterPro" id="IPR036043">
    <property type="entry name" value="Phosphoglycerate_kinase_sf"/>
</dbReference>
<keyword evidence="17" id="KW-1185">Reference proteome</keyword>
<keyword evidence="12" id="KW-0324">Glycolysis</keyword>
<feature type="binding site" evidence="12 14">
    <location>
        <begin position="351"/>
        <end position="354"/>
    </location>
    <ligand>
        <name>ATP</name>
        <dbReference type="ChEBI" id="CHEBI:30616"/>
    </ligand>
</feature>
<feature type="binding site" evidence="12 14">
    <location>
        <position position="203"/>
    </location>
    <ligand>
        <name>ATP</name>
        <dbReference type="ChEBI" id="CHEBI:30616"/>
    </ligand>
</feature>
<keyword evidence="10 12" id="KW-0418">Kinase</keyword>
<evidence type="ECO:0000256" key="8">
    <source>
        <dbReference type="ARBA" id="ARBA00022679"/>
    </source>
</evidence>
<keyword evidence="9 12" id="KW-0547">Nucleotide-binding</keyword>
<comment type="subunit">
    <text evidence="5 12">Monomer.</text>
</comment>
<evidence type="ECO:0000256" key="1">
    <source>
        <dbReference type="ARBA" id="ARBA00000642"/>
    </source>
</evidence>
<dbReference type="PANTHER" id="PTHR11406">
    <property type="entry name" value="PHOSPHOGLYCERATE KINASE"/>
    <property type="match status" value="1"/>
</dbReference>
<keyword evidence="11 12" id="KW-0067">ATP-binding</keyword>
<dbReference type="SUPFAM" id="SSF53748">
    <property type="entry name" value="Phosphoglycerate kinase"/>
    <property type="match status" value="1"/>
</dbReference>
<dbReference type="FunFam" id="3.40.50.1260:FF:000001">
    <property type="entry name" value="Phosphoglycerate kinase"/>
    <property type="match status" value="1"/>
</dbReference>
<feature type="binding site" evidence="12">
    <location>
        <position position="41"/>
    </location>
    <ligand>
        <name>substrate</name>
    </ligand>
</feature>
<keyword evidence="7 12" id="KW-0963">Cytoplasm</keyword>
<evidence type="ECO:0000256" key="5">
    <source>
        <dbReference type="ARBA" id="ARBA00011245"/>
    </source>
</evidence>
<dbReference type="GO" id="GO:0043531">
    <property type="term" value="F:ADP binding"/>
    <property type="evidence" value="ECO:0007669"/>
    <property type="project" value="TreeGrafter"/>
</dbReference>
<dbReference type="InterPro" id="IPR001576">
    <property type="entry name" value="Phosphoglycerate_kinase"/>
</dbReference>
<evidence type="ECO:0000256" key="6">
    <source>
        <dbReference type="ARBA" id="ARBA00013061"/>
    </source>
</evidence>
<organism evidence="16 17">
    <name type="scientific">Lampropedia hyalina DSM 16112</name>
    <dbReference type="NCBI Taxonomy" id="1122156"/>
    <lineage>
        <taxon>Bacteria</taxon>
        <taxon>Pseudomonadati</taxon>
        <taxon>Pseudomonadota</taxon>
        <taxon>Betaproteobacteria</taxon>
        <taxon>Burkholderiales</taxon>
        <taxon>Comamonadaceae</taxon>
        <taxon>Lampropedia</taxon>
    </lineage>
</organism>
<evidence type="ECO:0000256" key="7">
    <source>
        <dbReference type="ARBA" id="ARBA00022490"/>
    </source>
</evidence>
<evidence type="ECO:0000256" key="2">
    <source>
        <dbReference type="ARBA" id="ARBA00004496"/>
    </source>
</evidence>
<dbReference type="EC" id="2.7.2.3" evidence="6 12"/>
<feature type="binding site" evidence="12 14">
    <location>
        <position position="325"/>
    </location>
    <ligand>
        <name>ATP</name>
        <dbReference type="ChEBI" id="CHEBI:30616"/>
    </ligand>
</feature>
<feature type="binding site" evidence="12 13">
    <location>
        <begin position="64"/>
        <end position="67"/>
    </location>
    <ligand>
        <name>substrate</name>
    </ligand>
</feature>
<feature type="binding site" evidence="13">
    <location>
        <position position="119"/>
    </location>
    <ligand>
        <name>(2R)-3-phosphoglycerate</name>
        <dbReference type="ChEBI" id="CHEBI:58272"/>
    </ligand>
</feature>
<proteinExistence type="inferred from homology"/>
<feature type="binding site" evidence="12 13">
    <location>
        <begin position="25"/>
        <end position="27"/>
    </location>
    <ligand>
        <name>substrate</name>
    </ligand>
</feature>
<keyword evidence="8 12" id="KW-0808">Transferase</keyword>
<evidence type="ECO:0000256" key="12">
    <source>
        <dbReference type="HAMAP-Rule" id="MF_00145"/>
    </source>
</evidence>
<dbReference type="UniPathway" id="UPA00109">
    <property type="reaction ID" value="UER00185"/>
</dbReference>
<comment type="catalytic activity">
    <reaction evidence="1 12 15">
        <text>(2R)-3-phosphoglycerate + ATP = (2R)-3-phospho-glyceroyl phosphate + ADP</text>
        <dbReference type="Rhea" id="RHEA:14801"/>
        <dbReference type="ChEBI" id="CHEBI:30616"/>
        <dbReference type="ChEBI" id="CHEBI:57604"/>
        <dbReference type="ChEBI" id="CHEBI:58272"/>
        <dbReference type="ChEBI" id="CHEBI:456216"/>
        <dbReference type="EC" id="2.7.2.3"/>
    </reaction>
</comment>
<dbReference type="GO" id="GO:0004618">
    <property type="term" value="F:phosphoglycerate kinase activity"/>
    <property type="evidence" value="ECO:0007669"/>
    <property type="project" value="UniProtKB-UniRule"/>
</dbReference>
<evidence type="ECO:0000256" key="10">
    <source>
        <dbReference type="ARBA" id="ARBA00022777"/>
    </source>
</evidence>
<evidence type="ECO:0000256" key="13">
    <source>
        <dbReference type="PIRSR" id="PIRSR000724-1"/>
    </source>
</evidence>
<dbReference type="PANTHER" id="PTHR11406:SF23">
    <property type="entry name" value="PHOSPHOGLYCERATE KINASE 1, CHLOROPLASTIC-RELATED"/>
    <property type="match status" value="1"/>
</dbReference>
<dbReference type="EMBL" id="FQUZ01000023">
    <property type="protein sequence ID" value="SHF46198.1"/>
    <property type="molecule type" value="Genomic_DNA"/>
</dbReference>
<feature type="binding site" evidence="13">
    <location>
        <position position="152"/>
    </location>
    <ligand>
        <name>(2R)-3-phosphoglycerate</name>
        <dbReference type="ChEBI" id="CHEBI:58272"/>
    </ligand>
</feature>
<dbReference type="RefSeq" id="WP_073356550.1">
    <property type="nucleotide sequence ID" value="NZ_FQUZ01000023.1"/>
</dbReference>
<dbReference type="AlphaFoldDB" id="A0A1M5BUL9"/>
<feature type="binding site" evidence="12">
    <location>
        <position position="119"/>
    </location>
    <ligand>
        <name>substrate</name>
    </ligand>
</feature>
<dbReference type="Pfam" id="PF00162">
    <property type="entry name" value="PGK"/>
    <property type="match status" value="1"/>
</dbReference>
<dbReference type="FunFam" id="3.40.50.1260:FF:000002">
    <property type="entry name" value="Phosphoglycerate kinase"/>
    <property type="match status" value="1"/>
</dbReference>
<evidence type="ECO:0000256" key="9">
    <source>
        <dbReference type="ARBA" id="ARBA00022741"/>
    </source>
</evidence>
<protein>
    <recommendedName>
        <fullName evidence="6 12">Phosphoglycerate kinase</fullName>
        <ecNumber evidence="6 12">2.7.2.3</ecNumber>
    </recommendedName>
</protein>
<dbReference type="HAMAP" id="MF_00145">
    <property type="entry name" value="Phosphoglyc_kinase"/>
    <property type="match status" value="1"/>
</dbReference>
<sequence length="398" mass="41416">MKFIRFTDLCQQGEVAGKRVFIRADLNVPLNDAGEITEDTRIRASLPAIEQALNAGAAVMVTSHLGRPTEGGEAGPNESLAPVAQRLAELLGRPVPLRTQWVDGVQVQPGEVVLLENTRLNPGEKKNTPELAQKLAALTDIFVHDAFGTAHRAEASTYGIAEYAPIASAGPLLAAEIDAISQALSQPRRPLVAIVAGSKVSTKLTILRSLADKVDELIVGGGIANTFMLAADLPIGKSIVETSLVDEAKAIIALMQERGAQVPIPVDVVVAKTFAADAPATVKAATEVADDDLILDIGPQTAAKLAAQLQSAGTIVWNGPVGVFEFAAFENGTRTIAQAIASSPAFSIAGGGDTLAAIAKYGIEADIGYISTGGGAFLEVLEGKVLPAFEILEKRHAA</sequence>
<dbReference type="PRINTS" id="PR00477">
    <property type="entry name" value="PHGLYCKINASE"/>
</dbReference>
<dbReference type="PIRSF" id="PIRSF000724">
    <property type="entry name" value="Pgk"/>
    <property type="match status" value="1"/>
</dbReference>
<dbReference type="InterPro" id="IPR015824">
    <property type="entry name" value="Phosphoglycerate_kinase_N"/>
</dbReference>
<dbReference type="OrthoDB" id="9808460at2"/>
<accession>A0A1M5BUL9</accession>
<comment type="pathway">
    <text evidence="12">Carbohydrate degradation; glycolysis; pyruvate from D-glyceraldehyde 3-phosphate: step 2/5.</text>
</comment>
<evidence type="ECO:0000256" key="14">
    <source>
        <dbReference type="PIRSR" id="PIRSR000724-2"/>
    </source>
</evidence>
<evidence type="ECO:0000256" key="15">
    <source>
        <dbReference type="RuleBase" id="RU000532"/>
    </source>
</evidence>
<evidence type="ECO:0000256" key="11">
    <source>
        <dbReference type="ARBA" id="ARBA00022840"/>
    </source>
</evidence>
<comment type="caution">
    <text evidence="12">Lacks conserved residue(s) required for the propagation of feature annotation.</text>
</comment>
<feature type="binding site" evidence="13">
    <location>
        <position position="41"/>
    </location>
    <ligand>
        <name>(2R)-3-phosphoglycerate</name>
        <dbReference type="ChEBI" id="CHEBI:58272"/>
    </ligand>
</feature>
<comment type="similarity">
    <text evidence="4 12 15">Belongs to the phosphoglycerate kinase family.</text>
</comment>
<dbReference type="GO" id="GO:0005829">
    <property type="term" value="C:cytosol"/>
    <property type="evidence" value="ECO:0007669"/>
    <property type="project" value="TreeGrafter"/>
</dbReference>
<name>A0A1M5BUL9_9BURK</name>
<evidence type="ECO:0000313" key="17">
    <source>
        <dbReference type="Proteomes" id="UP000184327"/>
    </source>
</evidence>
<dbReference type="GO" id="GO:0006094">
    <property type="term" value="P:gluconeogenesis"/>
    <property type="evidence" value="ECO:0007669"/>
    <property type="project" value="TreeGrafter"/>
</dbReference>